<dbReference type="PROSITE" id="PS51257">
    <property type="entry name" value="PROKAR_LIPOPROTEIN"/>
    <property type="match status" value="1"/>
</dbReference>
<protein>
    <recommendedName>
        <fullName evidence="4">Lipoprotein</fullName>
    </recommendedName>
</protein>
<dbReference type="KEGG" id="mane:DP065_02725"/>
<evidence type="ECO:0000313" key="3">
    <source>
        <dbReference type="Proteomes" id="UP000250218"/>
    </source>
</evidence>
<proteinExistence type="predicted"/>
<gene>
    <name evidence="2" type="ORF">DP065_02725</name>
</gene>
<dbReference type="Proteomes" id="UP000250218">
    <property type="component" value="Chromosome"/>
</dbReference>
<dbReference type="AlphaFoldDB" id="A0A2Z4NDH1"/>
<evidence type="ECO:0000313" key="2">
    <source>
        <dbReference type="EMBL" id="AWX69644.1"/>
    </source>
</evidence>
<dbReference type="EMBL" id="CP030140">
    <property type="protein sequence ID" value="AWX69644.1"/>
    <property type="molecule type" value="Genomic_DNA"/>
</dbReference>
<evidence type="ECO:0008006" key="4">
    <source>
        <dbReference type="Google" id="ProtNLM"/>
    </source>
</evidence>
<keyword evidence="1" id="KW-0732">Signal</keyword>
<organism evidence="2 3">
    <name type="scientific">[Mycoplasma] anseris</name>
    <dbReference type="NCBI Taxonomy" id="92400"/>
    <lineage>
        <taxon>Bacteria</taxon>
        <taxon>Bacillati</taxon>
        <taxon>Mycoplasmatota</taxon>
        <taxon>Mycoplasmoidales</taxon>
        <taxon>Metamycoplasmataceae</taxon>
        <taxon>Metamycoplasma</taxon>
    </lineage>
</organism>
<keyword evidence="3" id="KW-1185">Reference proteome</keyword>
<feature type="signal peptide" evidence="1">
    <location>
        <begin position="1"/>
        <end position="19"/>
    </location>
</feature>
<dbReference type="RefSeq" id="WP_033178575.1">
    <property type="nucleotide sequence ID" value="NZ_CP030140.1"/>
</dbReference>
<name>A0A2Z4NDH1_9BACT</name>
<reference evidence="3" key="1">
    <citation type="submission" date="2018-06" db="EMBL/GenBank/DDBJ databases">
        <title>Complete genome sequences of Mycoplasma anatis, M. anseris and M. cloacale type strains.</title>
        <authorList>
            <person name="Grozner D."/>
            <person name="Forro B."/>
            <person name="Sulyok K.M."/>
            <person name="Marton S."/>
            <person name="Kreizinger Z."/>
            <person name="Banyai K."/>
            <person name="Gyuranecz M."/>
        </authorList>
    </citation>
    <scope>NUCLEOTIDE SEQUENCE [LARGE SCALE GENOMIC DNA]</scope>
    <source>
        <strain evidence="3">ATCC 49234</strain>
    </source>
</reference>
<evidence type="ECO:0000256" key="1">
    <source>
        <dbReference type="SAM" id="SignalP"/>
    </source>
</evidence>
<feature type="chain" id="PRO_5016385839" description="Lipoprotein" evidence="1">
    <location>
        <begin position="20"/>
        <end position="271"/>
    </location>
</feature>
<accession>A0A2Z4NDH1</accession>
<sequence length="271" mass="29531">MKKFVKLLLGGASLSAAVAAPLAMISCQNLGDCEVSLSEKSNASFEDISQNDLKFTFTVKTNYVDVSTIVITKDAKERKVTVKFDIKDERGNVKTLTKSFIVPKPAASEKLTQYEEWANNASNFTLTVVEEQKQAFIDAINANNDFYYDRNNFGLITVAKGKHPDWKSKPAIIVKLATTPSNKDFQLANGTEPTYPGTDKSGKPIKKISGIIGWRKDNNNIIFTLKPVVFNHDGKYSLGGLDHANHEITVAMPTASTSATGTTTENTGTAA</sequence>